<proteinExistence type="predicted"/>
<dbReference type="Pfam" id="PF03419">
    <property type="entry name" value="Peptidase_U4"/>
    <property type="match status" value="1"/>
</dbReference>
<dbReference type="GO" id="GO:0004190">
    <property type="term" value="F:aspartic-type endopeptidase activity"/>
    <property type="evidence" value="ECO:0007669"/>
    <property type="project" value="InterPro"/>
</dbReference>
<comment type="caution">
    <text evidence="2">The sequence shown here is derived from an EMBL/GenBank/DDBJ whole genome shotgun (WGS) entry which is preliminary data.</text>
</comment>
<feature type="transmembrane region" description="Helical" evidence="1">
    <location>
        <begin position="59"/>
        <end position="76"/>
    </location>
</feature>
<keyword evidence="2" id="KW-0378">Hydrolase</keyword>
<sequence>MVYYVEYIFAENFLIDFILLFITGKLLKKTIIYRRLIISSVLGAVYVILTAYIGREFMTYFIVKFSVSVLMVMIAYDSRGIAANLRTIIAFYITSLLMVGIITALYYLDYDKLTVNAIVCSIFMGYAALHFFFKEIKAKIEKHNYMRNVEITVNNKSKILRAYIDTGNELTEPMSGKPVIVANMECIKNLLSKELYEEILICCKNEKNSYENLLNMKSDVNLRIVKYNTISSIGENMICLVPDNIEITDDKNNIVKTDAVIGIYPGRISKKDDYDALLFKKLLELERETNNEYVKSC</sequence>
<dbReference type="EC" id="3.4.23.-" evidence="2"/>
<gene>
    <name evidence="2" type="primary">spoIIGA_5</name>
    <name evidence="2" type="ORF">SDC9_129329</name>
</gene>
<dbReference type="GO" id="GO:0030436">
    <property type="term" value="P:asexual sporulation"/>
    <property type="evidence" value="ECO:0007669"/>
    <property type="project" value="InterPro"/>
</dbReference>
<evidence type="ECO:0000256" key="1">
    <source>
        <dbReference type="SAM" id="Phobius"/>
    </source>
</evidence>
<accession>A0A645CZJ0</accession>
<keyword evidence="1" id="KW-0812">Transmembrane</keyword>
<dbReference type="AlphaFoldDB" id="A0A645CZJ0"/>
<dbReference type="PIRSF" id="PIRSF018571">
    <property type="entry name" value="SpoIIGA"/>
    <property type="match status" value="1"/>
</dbReference>
<feature type="transmembrane region" description="Helical" evidence="1">
    <location>
        <begin position="36"/>
        <end position="53"/>
    </location>
</feature>
<keyword evidence="1" id="KW-0472">Membrane</keyword>
<feature type="transmembrane region" description="Helical" evidence="1">
    <location>
        <begin position="88"/>
        <end position="108"/>
    </location>
</feature>
<dbReference type="InterPro" id="IPR005081">
    <property type="entry name" value="SpoIIGA"/>
</dbReference>
<feature type="transmembrane region" description="Helical" evidence="1">
    <location>
        <begin position="6"/>
        <end position="24"/>
    </location>
</feature>
<name>A0A645CZJ0_9ZZZZ</name>
<reference evidence="2" key="1">
    <citation type="submission" date="2019-08" db="EMBL/GenBank/DDBJ databases">
        <authorList>
            <person name="Kucharzyk K."/>
            <person name="Murdoch R.W."/>
            <person name="Higgins S."/>
            <person name="Loffler F."/>
        </authorList>
    </citation>
    <scope>NUCLEOTIDE SEQUENCE</scope>
</reference>
<keyword evidence="1" id="KW-1133">Transmembrane helix</keyword>
<dbReference type="GO" id="GO:0006508">
    <property type="term" value="P:proteolysis"/>
    <property type="evidence" value="ECO:0007669"/>
    <property type="project" value="InterPro"/>
</dbReference>
<dbReference type="EMBL" id="VSSQ01031400">
    <property type="protein sequence ID" value="MPM82268.1"/>
    <property type="molecule type" value="Genomic_DNA"/>
</dbReference>
<evidence type="ECO:0000313" key="2">
    <source>
        <dbReference type="EMBL" id="MPM82268.1"/>
    </source>
</evidence>
<protein>
    <submittedName>
        <fullName evidence="2">Sporulation sigma-E factor-processing peptidase</fullName>
        <ecNumber evidence="2">3.4.23.-</ecNumber>
    </submittedName>
</protein>
<feature type="transmembrane region" description="Helical" evidence="1">
    <location>
        <begin position="114"/>
        <end position="133"/>
    </location>
</feature>
<organism evidence="2">
    <name type="scientific">bioreactor metagenome</name>
    <dbReference type="NCBI Taxonomy" id="1076179"/>
    <lineage>
        <taxon>unclassified sequences</taxon>
        <taxon>metagenomes</taxon>
        <taxon>ecological metagenomes</taxon>
    </lineage>
</organism>